<name>A0ABD4T267_9CYAN</name>
<feature type="transmembrane region" description="Helical" evidence="1">
    <location>
        <begin position="50"/>
        <end position="69"/>
    </location>
</feature>
<organism evidence="2 3">
    <name type="scientific">Lyngbya confervoides BDU141951</name>
    <dbReference type="NCBI Taxonomy" id="1574623"/>
    <lineage>
        <taxon>Bacteria</taxon>
        <taxon>Bacillati</taxon>
        <taxon>Cyanobacteriota</taxon>
        <taxon>Cyanophyceae</taxon>
        <taxon>Oscillatoriophycideae</taxon>
        <taxon>Oscillatoriales</taxon>
        <taxon>Microcoleaceae</taxon>
        <taxon>Lyngbya</taxon>
    </lineage>
</organism>
<keyword evidence="1" id="KW-1133">Transmembrane helix</keyword>
<feature type="transmembrane region" description="Helical" evidence="1">
    <location>
        <begin position="20"/>
        <end position="44"/>
    </location>
</feature>
<dbReference type="EMBL" id="JTHE03000044">
    <property type="protein sequence ID" value="MCM1982598.1"/>
    <property type="molecule type" value="Genomic_DNA"/>
</dbReference>
<evidence type="ECO:0008006" key="4">
    <source>
        <dbReference type="Google" id="ProtNLM"/>
    </source>
</evidence>
<evidence type="ECO:0000256" key="1">
    <source>
        <dbReference type="SAM" id="Phobius"/>
    </source>
</evidence>
<keyword evidence="1" id="KW-0812">Transmembrane</keyword>
<evidence type="ECO:0000313" key="3">
    <source>
        <dbReference type="Proteomes" id="UP000031561"/>
    </source>
</evidence>
<keyword evidence="3" id="KW-1185">Reference proteome</keyword>
<sequence>MRLTILNRFLQFLELLERTVDFISFLWTPVGLAALFCLISYPLLLAVHCSTPTAAILGSVMGLVFYAIVQQPDL</sequence>
<evidence type="ECO:0000313" key="2">
    <source>
        <dbReference type="EMBL" id="MCM1982598.1"/>
    </source>
</evidence>
<protein>
    <recommendedName>
        <fullName evidence="4">SLC26A/SulP transporter domain-containing protein</fullName>
    </recommendedName>
</protein>
<dbReference type="AlphaFoldDB" id="A0ABD4T267"/>
<proteinExistence type="predicted"/>
<dbReference type="Proteomes" id="UP000031561">
    <property type="component" value="Unassembled WGS sequence"/>
</dbReference>
<comment type="caution">
    <text evidence="2">The sequence shown here is derived from an EMBL/GenBank/DDBJ whole genome shotgun (WGS) entry which is preliminary data.</text>
</comment>
<reference evidence="2 3" key="1">
    <citation type="journal article" date="2015" name="Genome Announc.">
        <title>Draft Genome Sequence of Filamentous Marine Cyanobacterium Lyngbya confervoides Strain BDU141951.</title>
        <authorList>
            <person name="Chandrababunaidu M.M."/>
            <person name="Sen D."/>
            <person name="Tripathy S."/>
        </authorList>
    </citation>
    <scope>NUCLEOTIDE SEQUENCE [LARGE SCALE GENOMIC DNA]</scope>
    <source>
        <strain evidence="2 3">BDU141951</strain>
    </source>
</reference>
<keyword evidence="1" id="KW-0472">Membrane</keyword>
<accession>A0ABD4T267</accession>
<dbReference type="RefSeq" id="WP_166274451.1">
    <property type="nucleotide sequence ID" value="NZ_JTHE03000044.1"/>
</dbReference>
<gene>
    <name evidence="2" type="ORF">QQ91_0007145</name>
</gene>